<evidence type="ECO:0000313" key="3">
    <source>
        <dbReference type="EMBL" id="MDU0340987.1"/>
    </source>
</evidence>
<feature type="transmembrane region" description="Helical" evidence="2">
    <location>
        <begin position="415"/>
        <end position="436"/>
    </location>
</feature>
<gene>
    <name evidence="3" type="ORF">RKE40_13885</name>
</gene>
<keyword evidence="2" id="KW-1133">Transmembrane helix</keyword>
<evidence type="ECO:0000256" key="1">
    <source>
        <dbReference type="SAM" id="MobiDB-lite"/>
    </source>
</evidence>
<feature type="region of interest" description="Disordered" evidence="1">
    <location>
        <begin position="347"/>
        <end position="372"/>
    </location>
</feature>
<feature type="transmembrane region" description="Helical" evidence="2">
    <location>
        <begin position="517"/>
        <end position="534"/>
    </location>
</feature>
<dbReference type="Proteomes" id="UP001254257">
    <property type="component" value="Unassembled WGS sequence"/>
</dbReference>
<keyword evidence="4" id="KW-1185">Reference proteome</keyword>
<evidence type="ECO:0000313" key="4">
    <source>
        <dbReference type="Proteomes" id="UP001254257"/>
    </source>
</evidence>
<feature type="transmembrane region" description="Helical" evidence="2">
    <location>
        <begin position="480"/>
        <end position="501"/>
    </location>
</feature>
<sequence length="1012" mass="109369">MSETTALRQLFGRWLQLRPFRLPRIRLGSTGGAVTGLVLLAACLAVLGFWWHNTSYLIETARPVVSLERLDLALARGETVAIGRRELLQPQRFDSAETRHVAFTRLPDGRVNIRNVANSRRLWLDYANGSGSFSSRWRFQPGDRIAAGALAITVDEASPGNLQLTLTEASKPGPGRKLTVQRTGPVSTLRLDGNALPVCQPRSTADRIREVVTGMIATDERGEDRIVQIGGRLTCTVREEAHVAAGALPFKALTIVARGGGFFLAPGDAVDAPRPPVVFARGNQRVTDFGDIAWELDPEGPARLSHLIIGRTRYAVDIGEEAGGRLPLRLTPLSKTHRFDPADAEQLREASTTESVRPVITPPRQPMSGAEIGNPLSSLNGVERIVRLVLTLGLAAFGILSAMHQASAFRRSAILVRLVGALGATGFIAATTMLVLAPELSRLGGASISYEGALHATILAYAIACLLLMVGPRFTTPMRVAWLGLLGLCCLGSLTLLALGIDAEKTDFTIHAEKNKLLFFDLIPVVAVVVALQPQRAIAALPRSFFMGVGFKDQLLRAIPAFLILVAFVAWGVLGTETGVAGFQPVELGKIALVLVLAHIFLGFSRIDFFYNQRHYISWLGVSLATVLVFILFLTAIPFLKSDYSPALIIIITTVVLAFAFLLPSTLKRLFEITRVFLRRADAPQRKVRKLGWPRGGVLALVLVILLGINAALIYAFPGLVTYAISGQWNLPKERLAAIDVLEKARGGAFRVPAERLLTWYDLDHAKLRSAAAGETRNPDVIHRDLGFQLLQSKVALAEMPCTLARLDLGLDKTPPEVRRALDELPPSPVSLCAMLPGARATPIAERKSEIVDETASRFTVSDLVRVPVVQNDFIATFMMVRFGLPAGLALLAAQVVTAFGLLTLAVGLMRERAMGSAQEGANKGMAIILVGIVTIFALHWSISWGNALGLLPVMGQPMTFIAAATSHHMLMALPSIAIALIAGRLAAIRQLSPTNDPPPWGLWRGLTRAGL</sequence>
<feature type="transmembrane region" description="Helical" evidence="2">
    <location>
        <begin position="961"/>
        <end position="983"/>
    </location>
</feature>
<dbReference type="RefSeq" id="WP_316018826.1">
    <property type="nucleotide sequence ID" value="NZ_JAWDID010000018.1"/>
</dbReference>
<proteinExistence type="predicted"/>
<protein>
    <submittedName>
        <fullName evidence="3">Uncharacterized protein</fullName>
    </submittedName>
</protein>
<feature type="transmembrane region" description="Helical" evidence="2">
    <location>
        <begin position="887"/>
        <end position="909"/>
    </location>
</feature>
<dbReference type="EMBL" id="JAWDID010000018">
    <property type="protein sequence ID" value="MDU0340987.1"/>
    <property type="molecule type" value="Genomic_DNA"/>
</dbReference>
<keyword evidence="2" id="KW-0472">Membrane</keyword>
<feature type="transmembrane region" description="Helical" evidence="2">
    <location>
        <begin position="586"/>
        <end position="604"/>
    </location>
</feature>
<feature type="transmembrane region" description="Helical" evidence="2">
    <location>
        <begin position="646"/>
        <end position="667"/>
    </location>
</feature>
<feature type="transmembrane region" description="Helical" evidence="2">
    <location>
        <begin position="921"/>
        <end position="941"/>
    </location>
</feature>
<feature type="transmembrane region" description="Helical" evidence="2">
    <location>
        <begin position="27"/>
        <end position="51"/>
    </location>
</feature>
<keyword evidence="2" id="KW-0812">Transmembrane</keyword>
<reference evidence="3 4" key="1">
    <citation type="submission" date="2023-09" db="EMBL/GenBank/DDBJ databases">
        <title>Whole genome shotgun sequencing (WGS) of Bosea sp. ZW T0_25, isolated from stored onions (Allium cepa).</title>
        <authorList>
            <person name="Stoll D.A."/>
            <person name="Huch M."/>
        </authorList>
    </citation>
    <scope>NUCLEOTIDE SEQUENCE [LARGE SCALE GENOMIC DNA]</scope>
    <source>
        <strain evidence="3 4">ZW T0_25</strain>
    </source>
</reference>
<feature type="transmembrane region" description="Helical" evidence="2">
    <location>
        <begin position="555"/>
        <end position="574"/>
    </location>
</feature>
<evidence type="ECO:0000256" key="2">
    <source>
        <dbReference type="SAM" id="Phobius"/>
    </source>
</evidence>
<organism evidence="3 4">
    <name type="scientific">Bosea rubneri</name>
    <dbReference type="NCBI Taxonomy" id="3075434"/>
    <lineage>
        <taxon>Bacteria</taxon>
        <taxon>Pseudomonadati</taxon>
        <taxon>Pseudomonadota</taxon>
        <taxon>Alphaproteobacteria</taxon>
        <taxon>Hyphomicrobiales</taxon>
        <taxon>Boseaceae</taxon>
        <taxon>Bosea</taxon>
    </lineage>
</organism>
<name>A0ABU3S874_9HYPH</name>
<feature type="transmembrane region" description="Helical" evidence="2">
    <location>
        <begin position="616"/>
        <end position="640"/>
    </location>
</feature>
<feature type="transmembrane region" description="Helical" evidence="2">
    <location>
        <begin position="696"/>
        <end position="717"/>
    </location>
</feature>
<accession>A0ABU3S874</accession>
<feature type="transmembrane region" description="Helical" evidence="2">
    <location>
        <begin position="385"/>
        <end position="403"/>
    </location>
</feature>
<feature type="transmembrane region" description="Helical" evidence="2">
    <location>
        <begin position="448"/>
        <end position="468"/>
    </location>
</feature>
<comment type="caution">
    <text evidence="3">The sequence shown here is derived from an EMBL/GenBank/DDBJ whole genome shotgun (WGS) entry which is preliminary data.</text>
</comment>